<gene>
    <name evidence="7" type="ORF">DK846_03580</name>
</gene>
<sequence>MLQILLSPKQFFELCAGSEPSLKKPAVIILLISIFTGFSGYLVGEITGRMLSGFMEGLQLITAISTSITSFLAVWIMWLVAAVVLMIMVKILKGTGSFKRYAEIAGYGMLPQLIGAIISTGLAWWYLPKIQVSPIKGTDPIQIQAHMTDFMKNPLMQEYTILSTILSIIFLLWAANIAAIGVEKCCGLSAKQSIIAVGLPVALYFIYSLYTVSTLIGWL</sequence>
<name>A0A2V2N2A4_9EURY</name>
<evidence type="ECO:0000256" key="2">
    <source>
        <dbReference type="ARBA" id="ARBA00022692"/>
    </source>
</evidence>
<dbReference type="InterPro" id="IPR006977">
    <property type="entry name" value="Yip1_dom"/>
</dbReference>
<evidence type="ECO:0000256" key="3">
    <source>
        <dbReference type="ARBA" id="ARBA00022989"/>
    </source>
</evidence>
<dbReference type="Proteomes" id="UP000245657">
    <property type="component" value="Unassembled WGS sequence"/>
</dbReference>
<accession>A0A2V2N2A4</accession>
<keyword evidence="4 5" id="KW-0472">Membrane</keyword>
<dbReference type="GO" id="GO:0016020">
    <property type="term" value="C:membrane"/>
    <property type="evidence" value="ECO:0007669"/>
    <property type="project" value="UniProtKB-SubCell"/>
</dbReference>
<evidence type="ECO:0000256" key="4">
    <source>
        <dbReference type="ARBA" id="ARBA00023136"/>
    </source>
</evidence>
<feature type="domain" description="Yip1" evidence="6">
    <location>
        <begin position="3"/>
        <end position="209"/>
    </location>
</feature>
<keyword evidence="3 5" id="KW-1133">Transmembrane helix</keyword>
<feature type="transmembrane region" description="Helical" evidence="5">
    <location>
        <begin position="26"/>
        <end position="44"/>
    </location>
</feature>
<feature type="transmembrane region" description="Helical" evidence="5">
    <location>
        <begin position="64"/>
        <end position="92"/>
    </location>
</feature>
<feature type="transmembrane region" description="Helical" evidence="5">
    <location>
        <begin position="104"/>
        <end position="127"/>
    </location>
</feature>
<dbReference type="Pfam" id="PF04893">
    <property type="entry name" value="Yip1"/>
    <property type="match status" value="1"/>
</dbReference>
<protein>
    <recommendedName>
        <fullName evidence="6">Yip1 domain-containing protein</fullName>
    </recommendedName>
</protein>
<evidence type="ECO:0000259" key="6">
    <source>
        <dbReference type="Pfam" id="PF04893"/>
    </source>
</evidence>
<evidence type="ECO:0000256" key="1">
    <source>
        <dbReference type="ARBA" id="ARBA00004141"/>
    </source>
</evidence>
<dbReference type="GeneID" id="97549621"/>
<evidence type="ECO:0000256" key="5">
    <source>
        <dbReference type="SAM" id="Phobius"/>
    </source>
</evidence>
<keyword evidence="2 5" id="KW-0812">Transmembrane</keyword>
<dbReference type="AlphaFoldDB" id="A0A2V2N2A4"/>
<organism evidence="7 8">
    <name type="scientific">Methanospirillum lacunae</name>
    <dbReference type="NCBI Taxonomy" id="668570"/>
    <lineage>
        <taxon>Archaea</taxon>
        <taxon>Methanobacteriati</taxon>
        <taxon>Methanobacteriota</taxon>
        <taxon>Stenosarchaea group</taxon>
        <taxon>Methanomicrobia</taxon>
        <taxon>Methanomicrobiales</taxon>
        <taxon>Methanospirillaceae</taxon>
        <taxon>Methanospirillum</taxon>
    </lineage>
</organism>
<comment type="caution">
    <text evidence="7">The sequence shown here is derived from an EMBL/GenBank/DDBJ whole genome shotgun (WGS) entry which is preliminary data.</text>
</comment>
<evidence type="ECO:0000313" key="8">
    <source>
        <dbReference type="Proteomes" id="UP000245657"/>
    </source>
</evidence>
<dbReference type="OrthoDB" id="116519at2157"/>
<dbReference type="RefSeq" id="WP_109967521.1">
    <property type="nucleotide sequence ID" value="NZ_CP176093.1"/>
</dbReference>
<reference evidence="7 8" key="1">
    <citation type="submission" date="2018-05" db="EMBL/GenBank/DDBJ databases">
        <title>Draft genome of Methanospirillum lacunae Ki8-1.</title>
        <authorList>
            <person name="Dueholm M.S."/>
            <person name="Nielsen P.H."/>
            <person name="Bakmann L.F."/>
            <person name="Otzen D.E."/>
        </authorList>
    </citation>
    <scope>NUCLEOTIDE SEQUENCE [LARGE SCALE GENOMIC DNA]</scope>
    <source>
        <strain evidence="7 8">Ki8-1</strain>
    </source>
</reference>
<feature type="transmembrane region" description="Helical" evidence="5">
    <location>
        <begin position="159"/>
        <end position="182"/>
    </location>
</feature>
<evidence type="ECO:0000313" key="7">
    <source>
        <dbReference type="EMBL" id="PWR74242.1"/>
    </source>
</evidence>
<comment type="subcellular location">
    <subcellularLocation>
        <location evidence="1">Membrane</location>
        <topology evidence="1">Multi-pass membrane protein</topology>
    </subcellularLocation>
</comment>
<proteinExistence type="predicted"/>
<feature type="transmembrane region" description="Helical" evidence="5">
    <location>
        <begin position="194"/>
        <end position="218"/>
    </location>
</feature>
<keyword evidence="8" id="KW-1185">Reference proteome</keyword>
<dbReference type="EMBL" id="QGMY01000002">
    <property type="protein sequence ID" value="PWR74242.1"/>
    <property type="molecule type" value="Genomic_DNA"/>
</dbReference>